<protein>
    <submittedName>
        <fullName evidence="2">Uncharacterized protein</fullName>
    </submittedName>
</protein>
<keyword evidence="3" id="KW-1185">Reference proteome</keyword>
<sequence length="291" mass="32207">MVSRPREVRARENRISKPRANKVKPFSGDGADPREFLASFEGSYGHLKGAEKCARFCQYFRAESAAAQWLASLDEAAKTDWEKLATMFKLRWGVQETSEKQGESSAAGGTQDPMLRDEAAEGEAEEEVARVLIPEIPPSPRSHWIDLHPIDDFQHHDLRSKSLSANSPEQAIYDRHTVPEEPPAPLSYWIDLHAIDDAESLRDNLHWPSPPHSPAKKGLMRYIPEEPPAPLSYWIDLHSIEELRGDSVPAAAPDPASIFLDLHPLDAPVPESAPSPALLFLALHPSGAGAE</sequence>
<proteinExistence type="predicted"/>
<dbReference type="Proteomes" id="UP000076532">
    <property type="component" value="Unassembled WGS sequence"/>
</dbReference>
<organism evidence="2 3">
    <name type="scientific">Athelia psychrophila</name>
    <dbReference type="NCBI Taxonomy" id="1759441"/>
    <lineage>
        <taxon>Eukaryota</taxon>
        <taxon>Fungi</taxon>
        <taxon>Dikarya</taxon>
        <taxon>Basidiomycota</taxon>
        <taxon>Agaricomycotina</taxon>
        <taxon>Agaricomycetes</taxon>
        <taxon>Agaricomycetidae</taxon>
        <taxon>Atheliales</taxon>
        <taxon>Atheliaceae</taxon>
        <taxon>Athelia</taxon>
    </lineage>
</organism>
<dbReference type="EMBL" id="KV417621">
    <property type="protein sequence ID" value="KZP14184.1"/>
    <property type="molecule type" value="Genomic_DNA"/>
</dbReference>
<evidence type="ECO:0000256" key="1">
    <source>
        <dbReference type="SAM" id="MobiDB-lite"/>
    </source>
</evidence>
<evidence type="ECO:0000313" key="3">
    <source>
        <dbReference type="Proteomes" id="UP000076532"/>
    </source>
</evidence>
<accession>A0A166D079</accession>
<reference evidence="2 3" key="1">
    <citation type="journal article" date="2016" name="Mol. Biol. Evol.">
        <title>Comparative Genomics of Early-Diverging Mushroom-Forming Fungi Provides Insights into the Origins of Lignocellulose Decay Capabilities.</title>
        <authorList>
            <person name="Nagy L.G."/>
            <person name="Riley R."/>
            <person name="Tritt A."/>
            <person name="Adam C."/>
            <person name="Daum C."/>
            <person name="Floudas D."/>
            <person name="Sun H."/>
            <person name="Yadav J.S."/>
            <person name="Pangilinan J."/>
            <person name="Larsson K.H."/>
            <person name="Matsuura K."/>
            <person name="Barry K."/>
            <person name="Labutti K."/>
            <person name="Kuo R."/>
            <person name="Ohm R.A."/>
            <person name="Bhattacharya S.S."/>
            <person name="Shirouzu T."/>
            <person name="Yoshinaga Y."/>
            <person name="Martin F.M."/>
            <person name="Grigoriev I.V."/>
            <person name="Hibbett D.S."/>
        </authorList>
    </citation>
    <scope>NUCLEOTIDE SEQUENCE [LARGE SCALE GENOMIC DNA]</scope>
    <source>
        <strain evidence="2 3">CBS 109695</strain>
    </source>
</reference>
<gene>
    <name evidence="2" type="ORF">FIBSPDRAFT_959903</name>
</gene>
<feature type="region of interest" description="Disordered" evidence="1">
    <location>
        <begin position="1"/>
        <end position="31"/>
    </location>
</feature>
<dbReference type="AlphaFoldDB" id="A0A166D079"/>
<evidence type="ECO:0000313" key="2">
    <source>
        <dbReference type="EMBL" id="KZP14184.1"/>
    </source>
</evidence>
<name>A0A166D079_9AGAM</name>
<feature type="compositionally biased region" description="Basic and acidic residues" evidence="1">
    <location>
        <begin position="1"/>
        <end position="15"/>
    </location>
</feature>
<feature type="region of interest" description="Disordered" evidence="1">
    <location>
        <begin position="95"/>
        <end position="127"/>
    </location>
</feature>